<organism evidence="3 4">
    <name type="scientific">Pseudonocardia lutea</name>
    <dbReference type="NCBI Taxonomy" id="2172015"/>
    <lineage>
        <taxon>Bacteria</taxon>
        <taxon>Bacillati</taxon>
        <taxon>Actinomycetota</taxon>
        <taxon>Actinomycetes</taxon>
        <taxon>Pseudonocardiales</taxon>
        <taxon>Pseudonocardiaceae</taxon>
        <taxon>Pseudonocardia</taxon>
    </lineage>
</organism>
<reference evidence="4" key="1">
    <citation type="journal article" date="2019" name="Int. J. Syst. Evol. Microbiol.">
        <title>The Global Catalogue of Microorganisms (GCM) 10K type strain sequencing project: providing services to taxonomists for standard genome sequencing and annotation.</title>
        <authorList>
            <consortium name="The Broad Institute Genomics Platform"/>
            <consortium name="The Broad Institute Genome Sequencing Center for Infectious Disease"/>
            <person name="Wu L."/>
            <person name="Ma J."/>
        </authorList>
    </citation>
    <scope>NUCLEOTIDE SEQUENCE [LARGE SCALE GENOMIC DNA]</scope>
    <source>
        <strain evidence="4">CGMCC 4.7397</strain>
    </source>
</reference>
<evidence type="ECO:0000313" key="4">
    <source>
        <dbReference type="Proteomes" id="UP001596119"/>
    </source>
</evidence>
<evidence type="ECO:0000256" key="1">
    <source>
        <dbReference type="SAM" id="MobiDB-lite"/>
    </source>
</evidence>
<accession>A0ABW1I9W5</accession>
<feature type="chain" id="PRO_5045299271" evidence="2">
    <location>
        <begin position="32"/>
        <end position="83"/>
    </location>
</feature>
<proteinExistence type="predicted"/>
<feature type="region of interest" description="Disordered" evidence="1">
    <location>
        <begin position="54"/>
        <end position="83"/>
    </location>
</feature>
<dbReference type="EMBL" id="JBHSQK010000026">
    <property type="protein sequence ID" value="MFC5949054.1"/>
    <property type="molecule type" value="Genomic_DNA"/>
</dbReference>
<keyword evidence="2" id="KW-0732">Signal</keyword>
<keyword evidence="4" id="KW-1185">Reference proteome</keyword>
<evidence type="ECO:0000256" key="2">
    <source>
        <dbReference type="SAM" id="SignalP"/>
    </source>
</evidence>
<feature type="signal peptide" evidence="2">
    <location>
        <begin position="1"/>
        <end position="31"/>
    </location>
</feature>
<dbReference type="Proteomes" id="UP001596119">
    <property type="component" value="Unassembled WGS sequence"/>
</dbReference>
<comment type="caution">
    <text evidence="3">The sequence shown here is derived from an EMBL/GenBank/DDBJ whole genome shotgun (WGS) entry which is preliminary data.</text>
</comment>
<dbReference type="PROSITE" id="PS51257">
    <property type="entry name" value="PROKAR_LIPOPROTEIN"/>
    <property type="match status" value="1"/>
</dbReference>
<evidence type="ECO:0000313" key="3">
    <source>
        <dbReference type="EMBL" id="MFC5949054.1"/>
    </source>
</evidence>
<name>A0ABW1I9W5_9PSEU</name>
<dbReference type="RefSeq" id="WP_379566136.1">
    <property type="nucleotide sequence ID" value="NZ_JBHSQK010000026.1"/>
</dbReference>
<protein>
    <submittedName>
        <fullName evidence="3">Uncharacterized protein</fullName>
    </submittedName>
</protein>
<gene>
    <name evidence="3" type="ORF">ACFQH9_12305</name>
</gene>
<sequence length="83" mass="8326">MRSPRTPRASTPVAGVGRGLTAALLAALATACGVTTEDHPEHLAPSMVPAVPTPTVTVVPDAPAPGTTTSETTPPTHGPTRPR</sequence>